<name>A0A915CIQ9_PARUN</name>
<proteinExistence type="predicted"/>
<keyword evidence="1" id="KW-1185">Reference proteome</keyword>
<reference evidence="2" key="1">
    <citation type="submission" date="2022-11" db="UniProtKB">
        <authorList>
            <consortium name="WormBaseParasite"/>
        </authorList>
    </citation>
    <scope>IDENTIFICATION</scope>
</reference>
<dbReference type="AlphaFoldDB" id="A0A915CIQ9"/>
<accession>A0A915CIQ9</accession>
<dbReference type="WBParaSite" id="PgR241X_g002_t01">
    <property type="protein sequence ID" value="PgR241X_g002_t01"/>
    <property type="gene ID" value="PgR241X_g002"/>
</dbReference>
<dbReference type="Proteomes" id="UP000887569">
    <property type="component" value="Unplaced"/>
</dbReference>
<evidence type="ECO:0000313" key="2">
    <source>
        <dbReference type="WBParaSite" id="PgR241X_g002_t01"/>
    </source>
</evidence>
<evidence type="ECO:0000313" key="1">
    <source>
        <dbReference type="Proteomes" id="UP000887569"/>
    </source>
</evidence>
<organism evidence="1 2">
    <name type="scientific">Parascaris univalens</name>
    <name type="common">Nematode worm</name>
    <dbReference type="NCBI Taxonomy" id="6257"/>
    <lineage>
        <taxon>Eukaryota</taxon>
        <taxon>Metazoa</taxon>
        <taxon>Ecdysozoa</taxon>
        <taxon>Nematoda</taxon>
        <taxon>Chromadorea</taxon>
        <taxon>Rhabditida</taxon>
        <taxon>Spirurina</taxon>
        <taxon>Ascaridomorpha</taxon>
        <taxon>Ascaridoidea</taxon>
        <taxon>Ascarididae</taxon>
        <taxon>Parascaris</taxon>
    </lineage>
</organism>
<protein>
    <submittedName>
        <fullName evidence="2">Uncharacterized protein</fullName>
    </submittedName>
</protein>
<sequence length="199" mass="23111">VCNAKSAFEKRFYSSDVSLISSPYLSSSTLAVCYHFSCRHIKVYLIRAEYSSLADSLKLADEASLWLSLNHLMVVGMRQICPTNRKIRFPSQKHLFRQNLTTKKHFLHAQINHQRNVTGMRRFTDDIHNTEQSHQPHQQLITTSLCIEKPHTKDTRRGLYDLFPSTAESDPYSGNHINPIVVMNTTSRTTLYQRKDRMR</sequence>